<feature type="compositionally biased region" description="Basic and acidic residues" evidence="2">
    <location>
        <begin position="151"/>
        <end position="162"/>
    </location>
</feature>
<dbReference type="GO" id="GO:0005929">
    <property type="term" value="C:cilium"/>
    <property type="evidence" value="ECO:0007669"/>
    <property type="project" value="TreeGrafter"/>
</dbReference>
<evidence type="ECO:0000313" key="5">
    <source>
        <dbReference type="Proteomes" id="UP001239994"/>
    </source>
</evidence>
<dbReference type="Gene3D" id="3.20.90.10">
    <property type="entry name" value="Tubby Protein, Chain A"/>
    <property type="match status" value="2"/>
</dbReference>
<dbReference type="Pfam" id="PF01167">
    <property type="entry name" value="Tub"/>
    <property type="match status" value="2"/>
</dbReference>
<feature type="domain" description="Tubby C-terminal" evidence="3">
    <location>
        <begin position="407"/>
        <end position="496"/>
    </location>
</feature>
<feature type="region of interest" description="Disordered" evidence="2">
    <location>
        <begin position="1"/>
        <end position="46"/>
    </location>
</feature>
<protein>
    <recommendedName>
        <fullName evidence="3">Tubby C-terminal domain-containing protein</fullName>
    </recommendedName>
</protein>
<evidence type="ECO:0000313" key="4">
    <source>
        <dbReference type="EMBL" id="KAK1796387.1"/>
    </source>
</evidence>
<accession>A0AAD8ZC65</accession>
<gene>
    <name evidence="4" type="ORF">P4O66_009443</name>
</gene>
<dbReference type="AlphaFoldDB" id="A0AAD8ZC65"/>
<dbReference type="GO" id="GO:0051015">
    <property type="term" value="F:actin filament binding"/>
    <property type="evidence" value="ECO:0007669"/>
    <property type="project" value="TreeGrafter"/>
</dbReference>
<feature type="compositionally biased region" description="Basic and acidic residues" evidence="2">
    <location>
        <begin position="126"/>
        <end position="144"/>
    </location>
</feature>
<dbReference type="InterPro" id="IPR018066">
    <property type="entry name" value="Tubby_C_CS"/>
</dbReference>
<feature type="domain" description="Tubby C-terminal" evidence="3">
    <location>
        <begin position="290"/>
        <end position="404"/>
    </location>
</feature>
<dbReference type="InterPro" id="IPR025659">
    <property type="entry name" value="Tubby-like_C"/>
</dbReference>
<reference evidence="4" key="1">
    <citation type="submission" date="2023-03" db="EMBL/GenBank/DDBJ databases">
        <title>Electrophorus voltai genome.</title>
        <authorList>
            <person name="Bian C."/>
        </authorList>
    </citation>
    <scope>NUCLEOTIDE SEQUENCE</scope>
    <source>
        <strain evidence="4">CB-2022</strain>
        <tissue evidence="4">Muscle</tissue>
    </source>
</reference>
<evidence type="ECO:0000256" key="2">
    <source>
        <dbReference type="SAM" id="MobiDB-lite"/>
    </source>
</evidence>
<proteinExistence type="inferred from homology"/>
<feature type="compositionally biased region" description="Basic and acidic residues" evidence="2">
    <location>
        <begin position="180"/>
        <end position="205"/>
    </location>
</feature>
<feature type="compositionally biased region" description="Basic residues" evidence="2">
    <location>
        <begin position="1"/>
        <end position="33"/>
    </location>
</feature>
<feature type="non-terminal residue" evidence="4">
    <location>
        <position position="1"/>
    </location>
</feature>
<organism evidence="4 5">
    <name type="scientific">Electrophorus voltai</name>
    <dbReference type="NCBI Taxonomy" id="2609070"/>
    <lineage>
        <taxon>Eukaryota</taxon>
        <taxon>Metazoa</taxon>
        <taxon>Chordata</taxon>
        <taxon>Craniata</taxon>
        <taxon>Vertebrata</taxon>
        <taxon>Euteleostomi</taxon>
        <taxon>Actinopterygii</taxon>
        <taxon>Neopterygii</taxon>
        <taxon>Teleostei</taxon>
        <taxon>Ostariophysi</taxon>
        <taxon>Gymnotiformes</taxon>
        <taxon>Gymnotoidei</taxon>
        <taxon>Gymnotidae</taxon>
        <taxon>Electrophorus</taxon>
    </lineage>
</organism>
<dbReference type="InterPro" id="IPR000007">
    <property type="entry name" value="Tubby_C"/>
</dbReference>
<feature type="compositionally biased region" description="Polar residues" evidence="2">
    <location>
        <begin position="102"/>
        <end position="111"/>
    </location>
</feature>
<dbReference type="EMBL" id="JAROKS010000015">
    <property type="protein sequence ID" value="KAK1796387.1"/>
    <property type="molecule type" value="Genomic_DNA"/>
</dbReference>
<dbReference type="SUPFAM" id="SSF54518">
    <property type="entry name" value="Tubby C-terminal domain-like"/>
    <property type="match status" value="1"/>
</dbReference>
<comment type="caution">
    <text evidence="4">The sequence shown here is derived from an EMBL/GenBank/DDBJ whole genome shotgun (WGS) entry which is preliminary data.</text>
</comment>
<feature type="compositionally biased region" description="Acidic residues" evidence="2">
    <location>
        <begin position="112"/>
        <end position="125"/>
    </location>
</feature>
<evidence type="ECO:0000256" key="1">
    <source>
        <dbReference type="ARBA" id="ARBA00007129"/>
    </source>
</evidence>
<dbReference type="PANTHER" id="PTHR16517">
    <property type="entry name" value="TUBBY-RELATED"/>
    <property type="match status" value="1"/>
</dbReference>
<dbReference type="PANTHER" id="PTHR16517:SF12">
    <property type="entry name" value="TUBBY-RELATED PROTEIN 1"/>
    <property type="match status" value="1"/>
</dbReference>
<name>A0AAD8ZC65_9TELE</name>
<keyword evidence="5" id="KW-1185">Reference proteome</keyword>
<comment type="similarity">
    <text evidence="1">Belongs to the TUB family.</text>
</comment>
<dbReference type="Proteomes" id="UP001239994">
    <property type="component" value="Unassembled WGS sequence"/>
</dbReference>
<feature type="region of interest" description="Disordered" evidence="2">
    <location>
        <begin position="67"/>
        <end position="263"/>
    </location>
</feature>
<sequence length="502" mass="56722">GRHVCKRKMRMMKIKNNQKKTKTKNKKHSRKSRKLDVRQTAQAVTALSEQRRMWEIPGHLSAKLNISQKLKKKKEESVSAEVNGTEAKLKKTKSKKNGDLSAESSPATQTSTEDDDENVDEETEGNVEKKKKEKPRKDSSDVKEKGKKSKSKEDKEDKDGKVKSKTKKKETASMFQINGDKPETKNKKKAAKLESEQDSEAESKSSKGKKKSASMFQTEKDKDKKSKKCKSSAKAEGSDEPDSEAAQKKTKGKGKKRKKGDMRITLSETFKEERVPSPVIEFDDLEGFVLQPAQQGVTVKCKVTRDKRGVDRGLYPTYYLHLDNEKKVFLLAGRKRKKSTTSNYLISVDPTDLSRGGENYVGKVRSNLMGTKFTVFNNALHPNRALPDMSNARQELAAIIYDNDGLLIRCQNRNMENLIELRNKTPVWNEETSSHVLNFNGRVTQASVKNFQIIHNKDQDYIVMQFGRVADDAFTLDYSYPLCAVQAFAIALSSFDGKIACE</sequence>
<dbReference type="GO" id="GO:0061512">
    <property type="term" value="P:protein localization to cilium"/>
    <property type="evidence" value="ECO:0007669"/>
    <property type="project" value="TreeGrafter"/>
</dbReference>
<dbReference type="PRINTS" id="PR01573">
    <property type="entry name" value="SUPERTUBBY"/>
</dbReference>
<evidence type="ECO:0000259" key="3">
    <source>
        <dbReference type="Pfam" id="PF01167"/>
    </source>
</evidence>
<dbReference type="PROSITE" id="PS01201">
    <property type="entry name" value="TUB_2"/>
    <property type="match status" value="1"/>
</dbReference>
<feature type="compositionally biased region" description="Basic residues" evidence="2">
    <location>
        <begin position="248"/>
        <end position="260"/>
    </location>
</feature>